<feature type="transmembrane region" description="Helical" evidence="1">
    <location>
        <begin position="91"/>
        <end position="112"/>
    </location>
</feature>
<name>A0A7S0IA30_MICPS</name>
<evidence type="ECO:0000313" key="2">
    <source>
        <dbReference type="EMBL" id="CAD8515470.1"/>
    </source>
</evidence>
<gene>
    <name evidence="2" type="ORF">MCOM1403_LOCUS2895</name>
</gene>
<proteinExistence type="predicted"/>
<evidence type="ECO:0000256" key="1">
    <source>
        <dbReference type="SAM" id="Phobius"/>
    </source>
</evidence>
<dbReference type="EMBL" id="HBEQ01003731">
    <property type="protein sequence ID" value="CAD8515470.1"/>
    <property type="molecule type" value="Transcribed_RNA"/>
</dbReference>
<keyword evidence="1" id="KW-0812">Transmembrane</keyword>
<keyword evidence="1" id="KW-1133">Transmembrane helix</keyword>
<keyword evidence="1" id="KW-0472">Membrane</keyword>
<protein>
    <submittedName>
        <fullName evidence="2">Uncharacterized protein</fullName>
    </submittedName>
</protein>
<reference evidence="2" key="1">
    <citation type="submission" date="2021-01" db="EMBL/GenBank/DDBJ databases">
        <authorList>
            <person name="Corre E."/>
            <person name="Pelletier E."/>
            <person name="Niang G."/>
            <person name="Scheremetjew M."/>
            <person name="Finn R."/>
            <person name="Kale V."/>
            <person name="Holt S."/>
            <person name="Cochrane G."/>
            <person name="Meng A."/>
            <person name="Brown T."/>
            <person name="Cohen L."/>
        </authorList>
    </citation>
    <scope>NUCLEOTIDE SEQUENCE</scope>
    <source>
        <strain evidence="2">CCMP1723</strain>
    </source>
</reference>
<sequence>MNALSSEALGLRPRVVTKIRRPRGLTVAAAAPSMSVSDLAKPVLSSHGRALMQIAEISGGQKHAHGGAVEVQPGKGTVGLPSRAELANARFVSAIGFLIGGGALCFASIWAWETKFNRNF</sequence>
<accession>A0A7S0IA30</accession>
<dbReference type="AlphaFoldDB" id="A0A7S0IA30"/>
<organism evidence="2">
    <name type="scientific">Micromonas pusilla</name>
    <name type="common">Picoplanktonic green alga</name>
    <name type="synonym">Chromulina pusilla</name>
    <dbReference type="NCBI Taxonomy" id="38833"/>
    <lineage>
        <taxon>Eukaryota</taxon>
        <taxon>Viridiplantae</taxon>
        <taxon>Chlorophyta</taxon>
        <taxon>Mamiellophyceae</taxon>
        <taxon>Mamiellales</taxon>
        <taxon>Mamiellaceae</taxon>
        <taxon>Micromonas</taxon>
    </lineage>
</organism>